<accession>A0A1G5DS77</accession>
<keyword evidence="4" id="KW-1185">Reference proteome</keyword>
<dbReference type="STRING" id="582692.SAMN05720606_10310"/>
<gene>
    <name evidence="3" type="ORF">SAMN05720606_10310</name>
</gene>
<sequence length="203" mass="24076">MIFNTIIWLAIIWLIYRYYSIPKKDHMYSVKVPSTYFISSPNRTEVQKNVECAAFSSAYVLRHFGIESEGDELYRRYPRKLLEGTFYPKAIIVFFKKLGYSATYLRGNVTTLRKQISRGVPVILFIRVHSDRRFLHFVPVVGYDETHFYLAESLDFKRNCDEAQYNRKISIDELELLWNTWLPFSRNSYIVIDPKPDSLDKSE</sequence>
<evidence type="ECO:0000256" key="1">
    <source>
        <dbReference type="SAM" id="Phobius"/>
    </source>
</evidence>
<reference evidence="4" key="1">
    <citation type="submission" date="2016-10" db="EMBL/GenBank/DDBJ databases">
        <authorList>
            <person name="Varghese N."/>
            <person name="Submissions S."/>
        </authorList>
    </citation>
    <scope>NUCLEOTIDE SEQUENCE [LARGE SCALE GENOMIC DNA]</scope>
    <source>
        <strain evidence="4">BL9</strain>
    </source>
</reference>
<evidence type="ECO:0000313" key="4">
    <source>
        <dbReference type="Proteomes" id="UP000198538"/>
    </source>
</evidence>
<organism evidence="3 4">
    <name type="scientific">Paenibacillus polysaccharolyticus</name>
    <dbReference type="NCBI Taxonomy" id="582692"/>
    <lineage>
        <taxon>Bacteria</taxon>
        <taxon>Bacillati</taxon>
        <taxon>Bacillota</taxon>
        <taxon>Bacilli</taxon>
        <taxon>Bacillales</taxon>
        <taxon>Paenibacillaceae</taxon>
        <taxon>Paenibacillus</taxon>
    </lineage>
</organism>
<feature type="domain" description="Peptidase C39-like" evidence="2">
    <location>
        <begin position="49"/>
        <end position="151"/>
    </location>
</feature>
<dbReference type="InterPro" id="IPR039564">
    <property type="entry name" value="Peptidase_C39-like"/>
</dbReference>
<protein>
    <submittedName>
        <fullName evidence="3">Peptidase C39 family protein</fullName>
    </submittedName>
</protein>
<dbReference type="Gene3D" id="3.90.70.10">
    <property type="entry name" value="Cysteine proteinases"/>
    <property type="match status" value="1"/>
</dbReference>
<keyword evidence="1" id="KW-1133">Transmembrane helix</keyword>
<proteinExistence type="predicted"/>
<keyword evidence="1" id="KW-0812">Transmembrane</keyword>
<dbReference type="RefSeq" id="WP_090916560.1">
    <property type="nucleotide sequence ID" value="NZ_FMVM01000003.1"/>
</dbReference>
<name>A0A1G5DS77_9BACL</name>
<dbReference type="Pfam" id="PF13529">
    <property type="entry name" value="Peptidase_C39_2"/>
    <property type="match status" value="1"/>
</dbReference>
<evidence type="ECO:0000313" key="3">
    <source>
        <dbReference type="EMBL" id="SCY17609.1"/>
    </source>
</evidence>
<dbReference type="AlphaFoldDB" id="A0A1G5DS77"/>
<dbReference type="EMBL" id="FMVM01000003">
    <property type="protein sequence ID" value="SCY17609.1"/>
    <property type="molecule type" value="Genomic_DNA"/>
</dbReference>
<evidence type="ECO:0000259" key="2">
    <source>
        <dbReference type="Pfam" id="PF13529"/>
    </source>
</evidence>
<feature type="transmembrane region" description="Helical" evidence="1">
    <location>
        <begin position="6"/>
        <end position="21"/>
    </location>
</feature>
<dbReference type="Proteomes" id="UP000198538">
    <property type="component" value="Unassembled WGS sequence"/>
</dbReference>
<keyword evidence="1" id="KW-0472">Membrane</keyword>